<proteinExistence type="predicted"/>
<accession>A0AA91TT26</accession>
<name>A0AA91TT26_NIACI</name>
<organism evidence="1 2">
    <name type="scientific">Niallia circulans</name>
    <name type="common">Bacillus circulans</name>
    <dbReference type="NCBI Taxonomy" id="1397"/>
    <lineage>
        <taxon>Bacteria</taxon>
        <taxon>Bacillati</taxon>
        <taxon>Bacillota</taxon>
        <taxon>Bacilli</taxon>
        <taxon>Bacillales</taxon>
        <taxon>Bacillaceae</taxon>
        <taxon>Niallia</taxon>
    </lineage>
</organism>
<dbReference type="Proteomes" id="UP000216961">
    <property type="component" value="Unassembled WGS sequence"/>
</dbReference>
<dbReference type="EMBL" id="NPBQ01000064">
    <property type="protein sequence ID" value="PAD83246.1"/>
    <property type="molecule type" value="Genomic_DNA"/>
</dbReference>
<reference evidence="1 2" key="1">
    <citation type="submission" date="2017-07" db="EMBL/GenBank/DDBJ databases">
        <title>Isolation and whole genome analysis of endospore-forming bacteria from heroin.</title>
        <authorList>
            <person name="Kalinowski J."/>
            <person name="Ahrens B."/>
            <person name="Al-Dilaimi A."/>
            <person name="Winkler A."/>
            <person name="Wibberg D."/>
            <person name="Schleenbecker U."/>
            <person name="Ruckert C."/>
            <person name="Wolfel R."/>
            <person name="Grass G."/>
        </authorList>
    </citation>
    <scope>NUCLEOTIDE SEQUENCE [LARGE SCALE GENOMIC DNA]</scope>
    <source>
        <strain evidence="1 2">7521-2</strain>
    </source>
</reference>
<gene>
    <name evidence="1" type="ORF">CHH57_10495</name>
</gene>
<comment type="caution">
    <text evidence="1">The sequence shown here is derived from an EMBL/GenBank/DDBJ whole genome shotgun (WGS) entry which is preliminary data.</text>
</comment>
<evidence type="ECO:0000313" key="1">
    <source>
        <dbReference type="EMBL" id="PAD83246.1"/>
    </source>
</evidence>
<sequence length="68" mass="8009">MNFLAKENNLPPLSYIGEREVVNIVYAALLHQAIRKPLCFFMGIWVEPRVKTLVPFSRDECFFCYQKL</sequence>
<dbReference type="AlphaFoldDB" id="A0AA91TT26"/>
<protein>
    <submittedName>
        <fullName evidence="1">Uncharacterized protein</fullName>
    </submittedName>
</protein>
<evidence type="ECO:0000313" key="2">
    <source>
        <dbReference type="Proteomes" id="UP000216961"/>
    </source>
</evidence>